<evidence type="ECO:0000259" key="11">
    <source>
        <dbReference type="PROSITE" id="PS51177"/>
    </source>
</evidence>
<reference evidence="13 15" key="2">
    <citation type="submission" date="2018-06" db="EMBL/GenBank/DDBJ databases">
        <authorList>
            <consortium name="Pathogen Informatics"/>
            <person name="Doyle S."/>
        </authorList>
    </citation>
    <scope>NUCLEOTIDE SEQUENCE [LARGE SCALE GENOMIC DNA]</scope>
    <source>
        <strain evidence="13 15">NCTC13028</strain>
    </source>
</reference>
<dbReference type="Pfam" id="PF00677">
    <property type="entry name" value="Lum_binding"/>
    <property type="match status" value="2"/>
</dbReference>
<feature type="repeat" description="Lumazine-binding" evidence="10">
    <location>
        <begin position="1"/>
        <end position="96"/>
    </location>
</feature>
<dbReference type="NCBIfam" id="NF006767">
    <property type="entry name" value="PRK09289.1"/>
    <property type="match status" value="1"/>
</dbReference>
<dbReference type="FunFam" id="2.40.30.20:FF:000004">
    <property type="entry name" value="Riboflavin synthase, alpha subunit"/>
    <property type="match status" value="1"/>
</dbReference>
<feature type="domain" description="Lumazine-binding" evidence="11">
    <location>
        <begin position="1"/>
        <end position="96"/>
    </location>
</feature>
<keyword evidence="8" id="KW-0677">Repeat</keyword>
<keyword evidence="6" id="KW-0686">Riboflavin biosynthesis</keyword>
<reference evidence="12 14" key="1">
    <citation type="submission" date="2016-10" db="EMBL/GenBank/DDBJ databases">
        <authorList>
            <person name="Varghese N."/>
            <person name="Submissions S."/>
        </authorList>
    </citation>
    <scope>NUCLEOTIDE SEQUENCE [LARGE SCALE GENOMIC DNA]</scope>
    <source>
        <strain evidence="12 14">NLAE-zl-C224</strain>
    </source>
</reference>
<dbReference type="EMBL" id="FNGL01000001">
    <property type="protein sequence ID" value="SDK86728.1"/>
    <property type="molecule type" value="Genomic_DNA"/>
</dbReference>
<dbReference type="Gene3D" id="2.40.30.20">
    <property type="match status" value="2"/>
</dbReference>
<evidence type="ECO:0000256" key="6">
    <source>
        <dbReference type="ARBA" id="ARBA00022619"/>
    </source>
</evidence>
<accession>A0A239ZFG8</accession>
<name>A0A239ZFG8_CLOCO</name>
<dbReference type="PANTHER" id="PTHR21098:SF12">
    <property type="entry name" value="RIBOFLAVIN SYNTHASE"/>
    <property type="match status" value="1"/>
</dbReference>
<comment type="catalytic activity">
    <reaction evidence="1">
        <text>2 6,7-dimethyl-8-(1-D-ribityl)lumazine + H(+) = 5-amino-6-(D-ribitylamino)uracil + riboflavin</text>
        <dbReference type="Rhea" id="RHEA:20772"/>
        <dbReference type="ChEBI" id="CHEBI:15378"/>
        <dbReference type="ChEBI" id="CHEBI:15934"/>
        <dbReference type="ChEBI" id="CHEBI:57986"/>
        <dbReference type="ChEBI" id="CHEBI:58201"/>
        <dbReference type="EC" id="2.5.1.9"/>
    </reaction>
</comment>
<dbReference type="PANTHER" id="PTHR21098">
    <property type="entry name" value="RIBOFLAVIN SYNTHASE ALPHA CHAIN"/>
    <property type="match status" value="1"/>
</dbReference>
<evidence type="ECO:0000256" key="3">
    <source>
        <dbReference type="ARBA" id="ARBA00004887"/>
    </source>
</evidence>
<evidence type="ECO:0000256" key="5">
    <source>
        <dbReference type="ARBA" id="ARBA00013950"/>
    </source>
</evidence>
<evidence type="ECO:0000256" key="9">
    <source>
        <dbReference type="NCBIfam" id="TIGR00187"/>
    </source>
</evidence>
<dbReference type="InterPro" id="IPR017938">
    <property type="entry name" value="Riboflavin_synthase-like_b-brl"/>
</dbReference>
<protein>
    <recommendedName>
        <fullName evidence="5 9">Riboflavin synthase</fullName>
        <ecNumber evidence="4 9">2.5.1.9</ecNumber>
    </recommendedName>
</protein>
<sequence>MFTGIVEELGSIENIEKKKSAYSIKIKAKKVLEDVNIGDSICTNGVCLTVTDFSKDSFTVDVMPETIRQSSLKNIKKGSLVNLERALKPTGRLGGHIVSGHIDGEGIIKEYKKEGNAWWISVEPEKTLLKYVIERGSIALDGVSLTVAYVDEKLFKVSIIPHTSEETTLLKKGVGDTLNIECDLIGKYVEKILNFKNHEEKESKIDMDFLKNNGFI</sequence>
<evidence type="ECO:0000313" key="13">
    <source>
        <dbReference type="EMBL" id="SQB36177.1"/>
    </source>
</evidence>
<dbReference type="Proteomes" id="UP000198811">
    <property type="component" value="Unassembled WGS sequence"/>
</dbReference>
<dbReference type="OrthoDB" id="9788537at2"/>
<dbReference type="GO" id="GO:0004746">
    <property type="term" value="F:riboflavin synthase activity"/>
    <property type="evidence" value="ECO:0007669"/>
    <property type="project" value="UniProtKB-UniRule"/>
</dbReference>
<dbReference type="EMBL" id="UAWC01000026">
    <property type="protein sequence ID" value="SQB36177.1"/>
    <property type="molecule type" value="Genomic_DNA"/>
</dbReference>
<dbReference type="PROSITE" id="PS51177">
    <property type="entry name" value="LUMAZINE_BIND"/>
    <property type="match status" value="2"/>
</dbReference>
<feature type="repeat" description="Lumazine-binding" evidence="10">
    <location>
        <begin position="97"/>
        <end position="193"/>
    </location>
</feature>
<evidence type="ECO:0000313" key="14">
    <source>
        <dbReference type="Proteomes" id="UP000198811"/>
    </source>
</evidence>
<evidence type="ECO:0000256" key="4">
    <source>
        <dbReference type="ARBA" id="ARBA00012827"/>
    </source>
</evidence>
<proteinExistence type="predicted"/>
<keyword evidence="14" id="KW-1185">Reference proteome</keyword>
<gene>
    <name evidence="13" type="primary">ribE</name>
    <name evidence="13" type="ORF">NCTC13028_02410</name>
    <name evidence="12" type="ORF">SAMN05216497_101332</name>
</gene>
<dbReference type="AlphaFoldDB" id="A0A239ZFG8"/>
<dbReference type="CDD" id="cd00402">
    <property type="entry name" value="Riboflavin_synthase_like"/>
    <property type="match status" value="1"/>
</dbReference>
<comment type="pathway">
    <text evidence="3">Cofactor biosynthesis; riboflavin biosynthesis; riboflavin from 2-hydroxy-3-oxobutyl phosphate and 5-amino-6-(D-ribitylamino)uracil: step 2/2.</text>
</comment>
<evidence type="ECO:0000256" key="1">
    <source>
        <dbReference type="ARBA" id="ARBA00000968"/>
    </source>
</evidence>
<dbReference type="NCBIfam" id="NF009566">
    <property type="entry name" value="PRK13020.1"/>
    <property type="match status" value="1"/>
</dbReference>
<dbReference type="STRING" id="1494.SAMN05216497_101332"/>
<dbReference type="EC" id="2.5.1.9" evidence="4 9"/>
<dbReference type="SUPFAM" id="SSF63380">
    <property type="entry name" value="Riboflavin synthase domain-like"/>
    <property type="match status" value="2"/>
</dbReference>
<dbReference type="Proteomes" id="UP000250223">
    <property type="component" value="Unassembled WGS sequence"/>
</dbReference>
<dbReference type="PIRSF" id="PIRSF000498">
    <property type="entry name" value="Riboflavin_syn_A"/>
    <property type="match status" value="1"/>
</dbReference>
<dbReference type="InterPro" id="IPR023366">
    <property type="entry name" value="ATP_synth_asu-like_sf"/>
</dbReference>
<dbReference type="GO" id="GO:0009231">
    <property type="term" value="P:riboflavin biosynthetic process"/>
    <property type="evidence" value="ECO:0007669"/>
    <property type="project" value="UniProtKB-KW"/>
</dbReference>
<dbReference type="InterPro" id="IPR026017">
    <property type="entry name" value="Lumazine-bd_dom"/>
</dbReference>
<dbReference type="RefSeq" id="WP_089863261.1">
    <property type="nucleotide sequence ID" value="NZ_CP173238.1"/>
</dbReference>
<evidence type="ECO:0000256" key="2">
    <source>
        <dbReference type="ARBA" id="ARBA00002803"/>
    </source>
</evidence>
<evidence type="ECO:0000313" key="15">
    <source>
        <dbReference type="Proteomes" id="UP000250223"/>
    </source>
</evidence>
<keyword evidence="7 13" id="KW-0808">Transferase</keyword>
<feature type="domain" description="Lumazine-binding" evidence="11">
    <location>
        <begin position="97"/>
        <end position="193"/>
    </location>
</feature>
<evidence type="ECO:0000256" key="8">
    <source>
        <dbReference type="ARBA" id="ARBA00022737"/>
    </source>
</evidence>
<evidence type="ECO:0000256" key="10">
    <source>
        <dbReference type="PROSITE-ProRule" id="PRU00524"/>
    </source>
</evidence>
<dbReference type="InterPro" id="IPR001783">
    <property type="entry name" value="Lumazine-bd"/>
</dbReference>
<organism evidence="13 15">
    <name type="scientific">Clostridium cochlearium</name>
    <dbReference type="NCBI Taxonomy" id="1494"/>
    <lineage>
        <taxon>Bacteria</taxon>
        <taxon>Bacillati</taxon>
        <taxon>Bacillota</taxon>
        <taxon>Clostridia</taxon>
        <taxon>Eubacteriales</taxon>
        <taxon>Clostridiaceae</taxon>
        <taxon>Clostridium</taxon>
    </lineage>
</organism>
<comment type="function">
    <text evidence="2">Catalyzes the dismutation of two molecules of 6,7-dimethyl-8-ribityllumazine, resulting in the formation of riboflavin and 5-amino-6-(D-ribitylamino)uracil.</text>
</comment>
<dbReference type="GeneID" id="70576510"/>
<evidence type="ECO:0000256" key="7">
    <source>
        <dbReference type="ARBA" id="ARBA00022679"/>
    </source>
</evidence>
<dbReference type="FunFam" id="2.40.30.20:FF:000014">
    <property type="entry name" value="Riboflavin synthase, alpha subunit"/>
    <property type="match status" value="1"/>
</dbReference>
<evidence type="ECO:0000313" key="12">
    <source>
        <dbReference type="EMBL" id="SDK86728.1"/>
    </source>
</evidence>
<dbReference type="NCBIfam" id="TIGR00187">
    <property type="entry name" value="ribE"/>
    <property type="match status" value="1"/>
</dbReference>